<dbReference type="AlphaFoldDB" id="A0A5M9JC49"/>
<dbReference type="Proteomes" id="UP000322873">
    <property type="component" value="Unassembled WGS sequence"/>
</dbReference>
<keyword evidence="2" id="KW-1185">Reference proteome</keyword>
<evidence type="ECO:0000313" key="2">
    <source>
        <dbReference type="Proteomes" id="UP000322873"/>
    </source>
</evidence>
<gene>
    <name evidence="1" type="ORF">EYC84_009752</name>
</gene>
<name>A0A5M9JC49_MONFR</name>
<dbReference type="VEuPathDB" id="FungiDB:MFRU_022g00720"/>
<dbReference type="EMBL" id="VICG01000013">
    <property type="protein sequence ID" value="KAA8565943.1"/>
    <property type="molecule type" value="Genomic_DNA"/>
</dbReference>
<organism evidence="1 2">
    <name type="scientific">Monilinia fructicola</name>
    <name type="common">Brown rot fungus</name>
    <name type="synonym">Ciboria fructicola</name>
    <dbReference type="NCBI Taxonomy" id="38448"/>
    <lineage>
        <taxon>Eukaryota</taxon>
        <taxon>Fungi</taxon>
        <taxon>Dikarya</taxon>
        <taxon>Ascomycota</taxon>
        <taxon>Pezizomycotina</taxon>
        <taxon>Leotiomycetes</taxon>
        <taxon>Helotiales</taxon>
        <taxon>Sclerotiniaceae</taxon>
        <taxon>Monilinia</taxon>
    </lineage>
</organism>
<reference evidence="1 2" key="1">
    <citation type="submission" date="2019-06" db="EMBL/GenBank/DDBJ databases">
        <title>Genome Sequence of the Brown Rot Fungal Pathogen Monilinia fructicola.</title>
        <authorList>
            <person name="De Miccolis Angelini R.M."/>
            <person name="Landi L."/>
            <person name="Abate D."/>
            <person name="Pollastro S."/>
            <person name="Romanazzi G."/>
            <person name="Faretra F."/>
        </authorList>
    </citation>
    <scope>NUCLEOTIDE SEQUENCE [LARGE SCALE GENOMIC DNA]</scope>
    <source>
        <strain evidence="1 2">Mfrc123</strain>
    </source>
</reference>
<evidence type="ECO:0000313" key="1">
    <source>
        <dbReference type="EMBL" id="KAA8565943.1"/>
    </source>
</evidence>
<protein>
    <submittedName>
        <fullName evidence="1">Uncharacterized protein</fullName>
    </submittedName>
</protein>
<accession>A0A5M9JC49</accession>
<sequence>MEPAPEVALPKSRAETRCDHDISQRVADIVDDLQAIFVFTPSKPNDPNKLTWKNLQTQNLSPAPIKLGEGLRSGAGCEGGHDDNYADVATLDAWLNDILGNSLDGPFIGSSFIGGADEEDPKEEECPYCCLSMGEGYWMDLHLMKCMPSRQHTTMPFNTSRDSRSPKLL</sequence>
<proteinExistence type="predicted"/>
<comment type="caution">
    <text evidence="1">The sequence shown here is derived from an EMBL/GenBank/DDBJ whole genome shotgun (WGS) entry which is preliminary data.</text>
</comment>